<sequence>MPSYSQTYPNILLPLKEKLPTEIGSLIREGKAEEAKKLILAYLQDSSPPLRERLEIEIERLNRLGYEYPFSSDEAFRALRKDIWDLREEEFHELLKRGCIDFIILEGSLRIHRRFKANTYWLCGDLKQRKRAKNDERSDAGELVLKWRAERVLKAAKEKGGGFVLPLKYHVKASISLRNPAHQYGEVVRVWIPLPRDETTNISVRILDASKKPKYIAPPDHPQRTVYFELEGEEREVWIEYTFVSRGFHVEIDPKEAYIDTESEVYREYTSERPPHIAFTEPLRKLAEEITRGASTPYEKVKRIWEWVTGNVRYTYAKDYLLYDNIPEYVASEKRGDCGMQALLFITLCRLAGIPARWESGWYMNPLSPGMHDWAQFYLEPYGWLYADPSFGNKRKGGEWRHQFYLGSIEGYRLASNIEVYTQFDPPKKHLRSDPVDSQRGEVETTGKNLYYNEWDFSLEILSVEGLESKF</sequence>
<dbReference type="SMART" id="SM00460">
    <property type="entry name" value="TGc"/>
    <property type="match status" value="1"/>
</dbReference>
<gene>
    <name evidence="2" type="ORF">TCARB_1267</name>
</gene>
<dbReference type="InterPro" id="IPR002931">
    <property type="entry name" value="Transglutaminase-like"/>
</dbReference>
<feature type="domain" description="Transglutaminase-like" evidence="1">
    <location>
        <begin position="330"/>
        <end position="391"/>
    </location>
</feature>
<dbReference type="EMBL" id="CP007493">
    <property type="protein sequence ID" value="AJB42313.1"/>
    <property type="molecule type" value="Genomic_DNA"/>
</dbReference>
<dbReference type="KEGG" id="tcb:TCARB_1267"/>
<dbReference type="PANTHER" id="PTHR38339">
    <property type="entry name" value="TRANSGLUTAMINASE DOMAIN PROTEIN"/>
    <property type="match status" value="1"/>
</dbReference>
<evidence type="ECO:0000259" key="1">
    <source>
        <dbReference type="SMART" id="SM00460"/>
    </source>
</evidence>
<dbReference type="SUPFAM" id="SSF54001">
    <property type="entry name" value="Cysteine proteinases"/>
    <property type="match status" value="1"/>
</dbReference>
<name>A0A3G1A7T9_9CREN</name>
<evidence type="ECO:0000313" key="3">
    <source>
        <dbReference type="Proteomes" id="UP000266720"/>
    </source>
</evidence>
<protein>
    <submittedName>
        <fullName evidence="2">Transglutaminase domain-containing protein</fullName>
    </submittedName>
</protein>
<reference evidence="3" key="1">
    <citation type="book" date="2010" name="EXTREMOPHILES" publisher="0:0-0">
        <title>Complete genome sequences of ten hyperthermophilic archaea reveal their metabolic capabilities and possible ecological roles.</title>
        <editorList>
            <person name="?"/>
        </editorList>
        <authorList>
            <person name="Ravin N.V."/>
            <person name="Mardanov A.V."/>
            <person name="Bonch-Osmolovskaya E.A."/>
            <person name="Skryabin K.G."/>
        </authorList>
    </citation>
    <scope>NUCLEOTIDE SEQUENCE [LARGE SCALE GENOMIC DNA]</scope>
    <source>
        <strain evidence="3">1505</strain>
    </source>
</reference>
<dbReference type="Gene3D" id="3.10.620.30">
    <property type="match status" value="1"/>
</dbReference>
<proteinExistence type="predicted"/>
<evidence type="ECO:0000313" key="2">
    <source>
        <dbReference type="EMBL" id="AJB42313.1"/>
    </source>
</evidence>
<accession>A0A3G1A7T9</accession>
<dbReference type="RefSeq" id="WP_148681936.1">
    <property type="nucleotide sequence ID" value="NZ_CP007493.1"/>
</dbReference>
<organism evidence="2 3">
    <name type="scientific">Thermofilum adornatum 1505</name>
    <dbReference type="NCBI Taxonomy" id="697581"/>
    <lineage>
        <taxon>Archaea</taxon>
        <taxon>Thermoproteota</taxon>
        <taxon>Thermoprotei</taxon>
        <taxon>Thermofilales</taxon>
        <taxon>Thermofilaceae</taxon>
        <taxon>Thermofilum</taxon>
    </lineage>
</organism>
<dbReference type="AlphaFoldDB" id="A0A3G1A7T9"/>
<dbReference type="Pfam" id="PF01841">
    <property type="entry name" value="Transglut_core"/>
    <property type="match status" value="1"/>
</dbReference>
<dbReference type="STRING" id="697581.TCARB_1267"/>
<dbReference type="GeneID" id="16572828"/>
<dbReference type="InterPro" id="IPR038765">
    <property type="entry name" value="Papain-like_cys_pep_sf"/>
</dbReference>
<dbReference type="PANTHER" id="PTHR38339:SF1">
    <property type="entry name" value="TRANSGLUTAMINASE-LIKE DOMAIN-CONTAINING PROTEIN"/>
    <property type="match status" value="1"/>
</dbReference>
<dbReference type="Proteomes" id="UP000266720">
    <property type="component" value="Chromosome"/>
</dbReference>